<dbReference type="PANTHER" id="PTHR22617:SF23">
    <property type="entry name" value="CHEMOTAXIS PROTEIN CHEW"/>
    <property type="match status" value="1"/>
</dbReference>
<dbReference type="PROSITE" id="PS50851">
    <property type="entry name" value="CHEW"/>
    <property type="match status" value="3"/>
</dbReference>
<feature type="compositionally biased region" description="Basic and acidic residues" evidence="1">
    <location>
        <begin position="168"/>
        <end position="180"/>
    </location>
</feature>
<organism evidence="3 4">
    <name type="scientific">Thermanaeromonas toyohensis ToBE</name>
    <dbReference type="NCBI Taxonomy" id="698762"/>
    <lineage>
        <taxon>Bacteria</taxon>
        <taxon>Bacillati</taxon>
        <taxon>Bacillota</taxon>
        <taxon>Clostridia</taxon>
        <taxon>Neomoorellales</taxon>
        <taxon>Neomoorellaceae</taxon>
        <taxon>Thermanaeromonas</taxon>
    </lineage>
</organism>
<proteinExistence type="predicted"/>
<dbReference type="Gene3D" id="2.40.50.180">
    <property type="entry name" value="CheA-289, Domain 4"/>
    <property type="match status" value="3"/>
</dbReference>
<dbReference type="GO" id="GO:0006935">
    <property type="term" value="P:chemotaxis"/>
    <property type="evidence" value="ECO:0007669"/>
    <property type="project" value="InterPro"/>
</dbReference>
<evidence type="ECO:0000313" key="4">
    <source>
        <dbReference type="Proteomes" id="UP000192569"/>
    </source>
</evidence>
<evidence type="ECO:0000256" key="1">
    <source>
        <dbReference type="SAM" id="MobiDB-lite"/>
    </source>
</evidence>
<feature type="domain" description="CheW-like" evidence="2">
    <location>
        <begin position="180"/>
        <end position="323"/>
    </location>
</feature>
<dbReference type="STRING" id="698762.SAMN00808754_1989"/>
<dbReference type="Gene3D" id="2.30.30.40">
    <property type="entry name" value="SH3 Domains"/>
    <property type="match status" value="3"/>
</dbReference>
<reference evidence="3 4" key="1">
    <citation type="submission" date="2017-04" db="EMBL/GenBank/DDBJ databases">
        <authorList>
            <person name="Afonso C.L."/>
            <person name="Miller P.J."/>
            <person name="Scott M.A."/>
            <person name="Spackman E."/>
            <person name="Goraichik I."/>
            <person name="Dimitrov K.M."/>
            <person name="Suarez D.L."/>
            <person name="Swayne D.E."/>
        </authorList>
    </citation>
    <scope>NUCLEOTIDE SEQUENCE [LARGE SCALE GENOMIC DNA]</scope>
    <source>
        <strain evidence="3 4">ToBE</strain>
    </source>
</reference>
<dbReference type="GO" id="GO:0005829">
    <property type="term" value="C:cytosol"/>
    <property type="evidence" value="ECO:0007669"/>
    <property type="project" value="TreeGrafter"/>
</dbReference>
<dbReference type="EMBL" id="LT838272">
    <property type="protein sequence ID" value="SMB97847.1"/>
    <property type="molecule type" value="Genomic_DNA"/>
</dbReference>
<evidence type="ECO:0000259" key="2">
    <source>
        <dbReference type="PROSITE" id="PS50851"/>
    </source>
</evidence>
<dbReference type="RefSeq" id="WP_084665567.1">
    <property type="nucleotide sequence ID" value="NZ_LT838272.1"/>
</dbReference>
<evidence type="ECO:0000313" key="3">
    <source>
        <dbReference type="EMBL" id="SMB97847.1"/>
    </source>
</evidence>
<dbReference type="PANTHER" id="PTHR22617">
    <property type="entry name" value="CHEMOTAXIS SENSOR HISTIDINE KINASE-RELATED"/>
    <property type="match status" value="1"/>
</dbReference>
<dbReference type="Proteomes" id="UP000192569">
    <property type="component" value="Chromosome I"/>
</dbReference>
<dbReference type="CDD" id="cd00732">
    <property type="entry name" value="CheW"/>
    <property type="match status" value="1"/>
</dbReference>
<dbReference type="OrthoDB" id="9794382at2"/>
<feature type="region of interest" description="Disordered" evidence="1">
    <location>
        <begin position="161"/>
        <end position="180"/>
    </location>
</feature>
<dbReference type="InterPro" id="IPR002545">
    <property type="entry name" value="CheW-lke_dom"/>
</dbReference>
<dbReference type="Pfam" id="PF01584">
    <property type="entry name" value="CheW"/>
    <property type="match status" value="3"/>
</dbReference>
<protein>
    <submittedName>
        <fullName evidence="3">Purine-binding chemotaxis protein CheW</fullName>
    </submittedName>
</protein>
<gene>
    <name evidence="3" type="ORF">SAMN00808754_1989</name>
</gene>
<dbReference type="SMART" id="SM00260">
    <property type="entry name" value="CheW"/>
    <property type="match status" value="3"/>
</dbReference>
<feature type="domain" description="CheW-like" evidence="2">
    <location>
        <begin position="11"/>
        <end position="150"/>
    </location>
</feature>
<dbReference type="GO" id="GO:0007165">
    <property type="term" value="P:signal transduction"/>
    <property type="evidence" value="ECO:0007669"/>
    <property type="project" value="InterPro"/>
</dbReference>
<dbReference type="SUPFAM" id="SSF50341">
    <property type="entry name" value="CheW-like"/>
    <property type="match status" value="3"/>
</dbReference>
<dbReference type="AlphaFoldDB" id="A0A1W1VWV7"/>
<name>A0A1W1VWV7_9FIRM</name>
<keyword evidence="4" id="KW-1185">Reference proteome</keyword>
<dbReference type="InterPro" id="IPR039315">
    <property type="entry name" value="CheW"/>
</dbReference>
<feature type="domain" description="CheW-like" evidence="2">
    <location>
        <begin position="346"/>
        <end position="488"/>
    </location>
</feature>
<accession>A0A1W1VWV7</accession>
<dbReference type="InterPro" id="IPR036061">
    <property type="entry name" value="CheW-like_dom_sf"/>
</dbReference>
<sequence>MAAIRGSATSLDQYVIFRLGEESFGIGIEYLQEIIRVPQVVKVPLTPPYMRGLANLRGNILPIYDTRLRLGISGRDDMETNRVIVVNIGGKQAGYIVDRVDGVVDIPREAIEEFREKGDTAGYVTRAARMGEGKLVLLLEMDQMLKDIGLDEEGVALLNEAKGHRNQSSKEEGSKSQEKEQQFLTFRVGKEEYALDIADVQEIVHLSETWNVIPDAPPYVLGLVSLRDRVLPLISMRQLFGLKNGEATGGRIVVVYVGKGKSVAVGLVVDSVAEVLRVTEELLEPVPDIVRHAGDEFTAICRLSDDRMLFVLDASKLLQDAYFLRRWEEGKKEDIRAVNRKLLEEERQLVTFVLGEEEFALPIESVREIIRAGYITAVPRTPDFVKGILNLRGSIIPIIDLRRKFDYAEREIDEQVRILICEGDASLVGLMVDGVKEVAKISANNIEATPQVLTKDSIRSFVAGIAKFSDKRNVLLLDPVRVLSWEEGYSLEEPMEGQRLEDGQYTGADSRRFCVHEEGSETDTGGSA</sequence>